<dbReference type="InterPro" id="IPR027417">
    <property type="entry name" value="P-loop_NTPase"/>
</dbReference>
<sequence>KPGLQEPSAATHLGFLSGRCPLSTEVKCSADGNAYVIVYSITDRQSFQIALNLIKNIREREKETDRHIPIILVGNKSDLVRKRVVPKETARHTAFKYDCKFVETSAAINDKVDDLLAGILKQIRINDYNNERRKTITNTNEIRQKPSKNVFIKFLNVFRKKPRLPADVENLYTGLRRS</sequence>
<dbReference type="GO" id="GO:0005886">
    <property type="term" value="C:plasma membrane"/>
    <property type="evidence" value="ECO:0007669"/>
    <property type="project" value="TreeGrafter"/>
</dbReference>
<organism evidence="3 5">
    <name type="scientific">Didymodactylos carnosus</name>
    <dbReference type="NCBI Taxonomy" id="1234261"/>
    <lineage>
        <taxon>Eukaryota</taxon>
        <taxon>Metazoa</taxon>
        <taxon>Spiralia</taxon>
        <taxon>Gnathifera</taxon>
        <taxon>Rotifera</taxon>
        <taxon>Eurotatoria</taxon>
        <taxon>Bdelloidea</taxon>
        <taxon>Philodinida</taxon>
        <taxon>Philodinidae</taxon>
        <taxon>Didymodactylos</taxon>
    </lineage>
</organism>
<dbReference type="SMART" id="SM00173">
    <property type="entry name" value="RAS"/>
    <property type="match status" value="1"/>
</dbReference>
<dbReference type="InterPro" id="IPR051641">
    <property type="entry name" value="RGK_GTP-binding_reg"/>
</dbReference>
<proteinExistence type="inferred from homology"/>
<name>A0A814F9S9_9BILA</name>
<protein>
    <submittedName>
        <fullName evidence="3">Uncharacterized protein</fullName>
    </submittedName>
</protein>
<comment type="similarity">
    <text evidence="1">Belongs to the small GTPase superfamily. RGK family.</text>
</comment>
<accession>A0A814F9S9</accession>
<evidence type="ECO:0000313" key="4">
    <source>
        <dbReference type="EMBL" id="CAF3752661.1"/>
    </source>
</evidence>
<dbReference type="PROSITE" id="PS51421">
    <property type="entry name" value="RAS"/>
    <property type="match status" value="1"/>
</dbReference>
<evidence type="ECO:0000256" key="2">
    <source>
        <dbReference type="ARBA" id="ARBA00022553"/>
    </source>
</evidence>
<dbReference type="AlphaFoldDB" id="A0A814F9S9"/>
<dbReference type="Pfam" id="PF00071">
    <property type="entry name" value="Ras"/>
    <property type="match status" value="1"/>
</dbReference>
<keyword evidence="5" id="KW-1185">Reference proteome</keyword>
<dbReference type="PANTHER" id="PTHR45775">
    <property type="entry name" value="RAD, GEM/KIR FAMILY MEMBER 2, ISOFORM C"/>
    <property type="match status" value="1"/>
</dbReference>
<evidence type="ECO:0000313" key="3">
    <source>
        <dbReference type="EMBL" id="CAF0980065.1"/>
    </source>
</evidence>
<dbReference type="GO" id="GO:0003924">
    <property type="term" value="F:GTPase activity"/>
    <property type="evidence" value="ECO:0007669"/>
    <property type="project" value="InterPro"/>
</dbReference>
<dbReference type="EMBL" id="CAJOBC010002811">
    <property type="protein sequence ID" value="CAF3752661.1"/>
    <property type="molecule type" value="Genomic_DNA"/>
</dbReference>
<dbReference type="Proteomes" id="UP000681722">
    <property type="component" value="Unassembled WGS sequence"/>
</dbReference>
<dbReference type="EMBL" id="CAJNOQ010002811">
    <property type="protein sequence ID" value="CAF0980065.1"/>
    <property type="molecule type" value="Genomic_DNA"/>
</dbReference>
<dbReference type="SUPFAM" id="SSF52540">
    <property type="entry name" value="P-loop containing nucleoside triphosphate hydrolases"/>
    <property type="match status" value="1"/>
</dbReference>
<dbReference type="Gene3D" id="3.40.50.300">
    <property type="entry name" value="P-loop containing nucleotide triphosphate hydrolases"/>
    <property type="match status" value="1"/>
</dbReference>
<dbReference type="InterPro" id="IPR001806">
    <property type="entry name" value="Small_GTPase"/>
</dbReference>
<dbReference type="OrthoDB" id="5239715at2759"/>
<comment type="caution">
    <text evidence="3">The sequence shown here is derived from an EMBL/GenBank/DDBJ whole genome shotgun (WGS) entry which is preliminary data.</text>
</comment>
<dbReference type="PANTHER" id="PTHR45775:SF6">
    <property type="entry name" value="RAD, GEM_KIR FAMILY MEMBER 2, ISOFORM C"/>
    <property type="match status" value="1"/>
</dbReference>
<evidence type="ECO:0000256" key="1">
    <source>
        <dbReference type="ARBA" id="ARBA00008846"/>
    </source>
</evidence>
<dbReference type="GO" id="GO:0005525">
    <property type="term" value="F:GTP binding"/>
    <property type="evidence" value="ECO:0007669"/>
    <property type="project" value="InterPro"/>
</dbReference>
<dbReference type="SMART" id="SM00175">
    <property type="entry name" value="RAB"/>
    <property type="match status" value="1"/>
</dbReference>
<reference evidence="3" key="1">
    <citation type="submission" date="2021-02" db="EMBL/GenBank/DDBJ databases">
        <authorList>
            <person name="Nowell W R."/>
        </authorList>
    </citation>
    <scope>NUCLEOTIDE SEQUENCE</scope>
</reference>
<feature type="non-terminal residue" evidence="3">
    <location>
        <position position="1"/>
    </location>
</feature>
<evidence type="ECO:0000313" key="5">
    <source>
        <dbReference type="Proteomes" id="UP000663829"/>
    </source>
</evidence>
<dbReference type="Proteomes" id="UP000663829">
    <property type="component" value="Unassembled WGS sequence"/>
</dbReference>
<dbReference type="GO" id="GO:0005246">
    <property type="term" value="F:calcium channel regulator activity"/>
    <property type="evidence" value="ECO:0007669"/>
    <property type="project" value="TreeGrafter"/>
</dbReference>
<keyword evidence="2" id="KW-0597">Phosphoprotein</keyword>
<gene>
    <name evidence="3" type="ORF">GPM918_LOCUS12699</name>
    <name evidence="4" type="ORF">SRO942_LOCUS12699</name>
</gene>
<dbReference type="PRINTS" id="PR00449">
    <property type="entry name" value="RASTRNSFRMNG"/>
</dbReference>
<dbReference type="PROSITE" id="PS51419">
    <property type="entry name" value="RAB"/>
    <property type="match status" value="1"/>
</dbReference>